<feature type="compositionally biased region" description="Low complexity" evidence="3">
    <location>
        <begin position="158"/>
        <end position="173"/>
    </location>
</feature>
<keyword evidence="2" id="KW-0175">Coiled coil</keyword>
<dbReference type="Pfam" id="PF25954">
    <property type="entry name" value="Beta-barrel_RND_2"/>
    <property type="match status" value="1"/>
</dbReference>
<dbReference type="PANTHER" id="PTHR30386:SF24">
    <property type="entry name" value="MULTIDRUG RESISTANCE EFFLUX PUMP"/>
    <property type="match status" value="1"/>
</dbReference>
<evidence type="ECO:0000259" key="5">
    <source>
        <dbReference type="Pfam" id="PF25876"/>
    </source>
</evidence>
<feature type="region of interest" description="Disordered" evidence="3">
    <location>
        <begin position="156"/>
        <end position="185"/>
    </location>
</feature>
<evidence type="ECO:0000313" key="9">
    <source>
        <dbReference type="Proteomes" id="UP000092504"/>
    </source>
</evidence>
<dbReference type="Pfam" id="PF25876">
    <property type="entry name" value="HH_MFP_RND"/>
    <property type="match status" value="1"/>
</dbReference>
<evidence type="ECO:0000256" key="4">
    <source>
        <dbReference type="SAM" id="Phobius"/>
    </source>
</evidence>
<keyword evidence="4" id="KW-0812">Transmembrane</keyword>
<keyword evidence="4" id="KW-1133">Transmembrane helix</keyword>
<dbReference type="Gene3D" id="2.40.30.170">
    <property type="match status" value="1"/>
</dbReference>
<evidence type="ECO:0000259" key="6">
    <source>
        <dbReference type="Pfam" id="PF25917"/>
    </source>
</evidence>
<comment type="caution">
    <text evidence="8">The sequence shown here is derived from an EMBL/GenBank/DDBJ whole genome shotgun (WGS) entry which is preliminary data.</text>
</comment>
<dbReference type="InterPro" id="IPR058624">
    <property type="entry name" value="MdtA-like_HH"/>
</dbReference>
<feature type="domain" description="Multidrug resistance protein MdtA-like alpha-helical hairpin" evidence="5">
    <location>
        <begin position="127"/>
        <end position="191"/>
    </location>
</feature>
<dbReference type="Proteomes" id="UP000092504">
    <property type="component" value="Unassembled WGS sequence"/>
</dbReference>
<dbReference type="GeneID" id="91011900"/>
<feature type="transmembrane region" description="Helical" evidence="4">
    <location>
        <begin position="20"/>
        <end position="44"/>
    </location>
</feature>
<dbReference type="AlphaFoldDB" id="A0A1B8NZ77"/>
<dbReference type="RefSeq" id="WP_013334196.1">
    <property type="nucleotide sequence ID" value="NZ_CP087224.1"/>
</dbReference>
<dbReference type="GO" id="GO:0055085">
    <property type="term" value="P:transmembrane transport"/>
    <property type="evidence" value="ECO:0007669"/>
    <property type="project" value="InterPro"/>
</dbReference>
<evidence type="ECO:0000313" key="8">
    <source>
        <dbReference type="EMBL" id="OBX35305.1"/>
    </source>
</evidence>
<dbReference type="InterPro" id="IPR058792">
    <property type="entry name" value="Beta-barrel_RND_2"/>
</dbReference>
<accession>A0A1B8NZ77</accession>
<dbReference type="Pfam" id="PF25917">
    <property type="entry name" value="BSH_RND"/>
    <property type="match status" value="1"/>
</dbReference>
<dbReference type="PATRIC" id="fig|2746.7.peg.4507"/>
<sequence length="355" mass="38072">MTDTQTPQAPSGPRSLLPRLIGTTALLCVILVGVFLIAPALLHYDEVWTNNAKLDADYTVISPRVAGDIVAVHVEDHEAVSRGDALIDIDPRDYRATVDASEARVTSAQAKLAEIEAELARQPSQIRHAQAVVDEDIANVDYARLDADRYRRLRHNGNASQQNAQQAAANASALDARREADQASLESVRHQTQVLEARRAGAEAALAQARAELEQARLSLSHTRITAPRDGIVAQQAGRVGAWAEAGGALMAIVPTEEIYVTANYREVDITEVRVGQPVTISVDAYPGLTLEGHVDSLAPATGTTFSPISHDDASGNFTKIVQRLPVRIAIEAGQSGIDRLKVGLSVETTIHTDA</sequence>
<evidence type="ECO:0000259" key="7">
    <source>
        <dbReference type="Pfam" id="PF25954"/>
    </source>
</evidence>
<feature type="domain" description="Multidrug resistance protein MdtA-like barrel-sandwich hybrid" evidence="6">
    <location>
        <begin position="61"/>
        <end position="254"/>
    </location>
</feature>
<reference evidence="8 9" key="1">
    <citation type="submission" date="2016-06" db="EMBL/GenBank/DDBJ databases">
        <title>Genome sequence of halotolerant plant growth promoting strain of Halomonas elongata HEK1 isolated from salterns of Rann of Kutch, Gujarat, India.</title>
        <authorList>
            <person name="Gaba S."/>
            <person name="Singh R.N."/>
            <person name="Abrol S."/>
            <person name="Kaushik R."/>
            <person name="Saxena A.K."/>
        </authorList>
    </citation>
    <scope>NUCLEOTIDE SEQUENCE [LARGE SCALE GENOMIC DNA]</scope>
    <source>
        <strain evidence="8 9">HEK1</strain>
    </source>
</reference>
<dbReference type="PANTHER" id="PTHR30386">
    <property type="entry name" value="MEMBRANE FUSION SUBUNIT OF EMRAB-TOLC MULTIDRUG EFFLUX PUMP"/>
    <property type="match status" value="1"/>
</dbReference>
<organism evidence="8 9">
    <name type="scientific">Halomonas elongata</name>
    <dbReference type="NCBI Taxonomy" id="2746"/>
    <lineage>
        <taxon>Bacteria</taxon>
        <taxon>Pseudomonadati</taxon>
        <taxon>Pseudomonadota</taxon>
        <taxon>Gammaproteobacteria</taxon>
        <taxon>Oceanospirillales</taxon>
        <taxon>Halomonadaceae</taxon>
        <taxon>Halomonas</taxon>
    </lineage>
</organism>
<feature type="coiled-coil region" evidence="2">
    <location>
        <begin position="192"/>
        <end position="219"/>
    </location>
</feature>
<feature type="domain" description="CusB-like beta-barrel" evidence="7">
    <location>
        <begin position="259"/>
        <end position="302"/>
    </location>
</feature>
<dbReference type="EMBL" id="MAJD01000002">
    <property type="protein sequence ID" value="OBX35305.1"/>
    <property type="molecule type" value="Genomic_DNA"/>
</dbReference>
<gene>
    <name evidence="8" type="primary">emrA</name>
    <name evidence="8" type="ORF">A8U91_04377</name>
</gene>
<dbReference type="OMA" id="IYRQRVH"/>
<evidence type="ECO:0000256" key="2">
    <source>
        <dbReference type="SAM" id="Coils"/>
    </source>
</evidence>
<keyword evidence="4" id="KW-0472">Membrane</keyword>
<comment type="similarity">
    <text evidence="1">Belongs to the membrane fusion protein (MFP) (TC 8.A.1) family.</text>
</comment>
<proteinExistence type="inferred from homology"/>
<evidence type="ECO:0000256" key="1">
    <source>
        <dbReference type="ARBA" id="ARBA00009477"/>
    </source>
</evidence>
<dbReference type="Gene3D" id="1.10.287.470">
    <property type="entry name" value="Helix hairpin bin"/>
    <property type="match status" value="2"/>
</dbReference>
<protein>
    <submittedName>
        <fullName evidence="8">Multidrug export protein EmrA</fullName>
    </submittedName>
</protein>
<evidence type="ECO:0000256" key="3">
    <source>
        <dbReference type="SAM" id="MobiDB-lite"/>
    </source>
</evidence>
<name>A0A1B8NZ77_HALEL</name>
<dbReference type="Gene3D" id="2.40.50.100">
    <property type="match status" value="1"/>
</dbReference>
<dbReference type="InterPro" id="IPR050739">
    <property type="entry name" value="MFP"/>
</dbReference>
<dbReference type="InterPro" id="IPR058625">
    <property type="entry name" value="MdtA-like_BSH"/>
</dbReference>
<dbReference type="SUPFAM" id="SSF111369">
    <property type="entry name" value="HlyD-like secretion proteins"/>
    <property type="match status" value="2"/>
</dbReference>